<gene>
    <name evidence="2" type="ORF">LKD22_05505</name>
</gene>
<accession>A0AAW4W000</accession>
<comment type="caution">
    <text evidence="2">The sequence shown here is derived from an EMBL/GenBank/DDBJ whole genome shotgun (WGS) entry which is preliminary data.</text>
</comment>
<sequence>MDSVSHIRVANLLMDYVEQTCGVTFDQSGFIYGNLKPDLTGTYLTKRHNPSIMMDEVMEKIRTFTRKYTIGRTNGRELSVDLGEICHYMTDFFTYPHNDDIYEHNLLAHYVYEKRVSLVIRRRMTEDKFEKWASPIIPPTTVDTLVNRISTMHEAYRTSTKPHGINDDLQHICIATATVVLSIISIVYEQVEDTAVATA</sequence>
<protein>
    <submittedName>
        <fullName evidence="2">Zinc dependent phospholipase C family protein</fullName>
    </submittedName>
</protein>
<dbReference type="Pfam" id="PF00882">
    <property type="entry name" value="Zn_dep_PLPC"/>
    <property type="match status" value="1"/>
</dbReference>
<dbReference type="SUPFAM" id="SSF48537">
    <property type="entry name" value="Phospholipase C/P1 nuclease"/>
    <property type="match status" value="1"/>
</dbReference>
<dbReference type="Proteomes" id="UP001298753">
    <property type="component" value="Unassembled WGS sequence"/>
</dbReference>
<evidence type="ECO:0000313" key="3">
    <source>
        <dbReference type="Proteomes" id="UP001298753"/>
    </source>
</evidence>
<dbReference type="InterPro" id="IPR008947">
    <property type="entry name" value="PLipase_C/P1_nuclease_dom_sf"/>
</dbReference>
<feature type="domain" description="Phospholipase C/D" evidence="1">
    <location>
        <begin position="5"/>
        <end position="157"/>
    </location>
</feature>
<dbReference type="GeneID" id="98660604"/>
<evidence type="ECO:0000313" key="2">
    <source>
        <dbReference type="EMBL" id="MCC2176581.1"/>
    </source>
</evidence>
<organism evidence="2 3">
    <name type="scientific">Agathobaculum butyriciproducens</name>
    <dbReference type="NCBI Taxonomy" id="1628085"/>
    <lineage>
        <taxon>Bacteria</taxon>
        <taxon>Bacillati</taxon>
        <taxon>Bacillota</taxon>
        <taxon>Clostridia</taxon>
        <taxon>Eubacteriales</taxon>
        <taxon>Butyricicoccaceae</taxon>
        <taxon>Agathobaculum</taxon>
    </lineage>
</organism>
<dbReference type="InterPro" id="IPR029002">
    <property type="entry name" value="PLPC/GPLD1"/>
</dbReference>
<dbReference type="GO" id="GO:0016788">
    <property type="term" value="F:hydrolase activity, acting on ester bonds"/>
    <property type="evidence" value="ECO:0007669"/>
    <property type="project" value="InterPro"/>
</dbReference>
<evidence type="ECO:0000259" key="1">
    <source>
        <dbReference type="Pfam" id="PF00882"/>
    </source>
</evidence>
<dbReference type="EMBL" id="JAJEPX010000012">
    <property type="protein sequence ID" value="MCC2176581.1"/>
    <property type="molecule type" value="Genomic_DNA"/>
</dbReference>
<dbReference type="RefSeq" id="WP_117491178.1">
    <property type="nucleotide sequence ID" value="NZ_DBFWFK010000143.1"/>
</dbReference>
<reference evidence="2 3" key="1">
    <citation type="submission" date="2021-10" db="EMBL/GenBank/DDBJ databases">
        <title>Anaerobic single-cell dispensing facilitates the cultivation of human gut bacteria.</title>
        <authorList>
            <person name="Afrizal A."/>
        </authorList>
    </citation>
    <scope>NUCLEOTIDE SEQUENCE [LARGE SCALE GENOMIC DNA]</scope>
    <source>
        <strain evidence="2 3">CLA-AA-H270</strain>
    </source>
</reference>
<dbReference type="AlphaFoldDB" id="A0AAW4W000"/>
<keyword evidence="3" id="KW-1185">Reference proteome</keyword>
<proteinExistence type="predicted"/>
<name>A0AAW4W000_9FIRM</name>